<evidence type="ECO:0000256" key="1">
    <source>
        <dbReference type="ARBA" id="ARBA00022527"/>
    </source>
</evidence>
<organism evidence="7 8">
    <name type="scientific">Basidiobolus ranarum</name>
    <dbReference type="NCBI Taxonomy" id="34480"/>
    <lineage>
        <taxon>Eukaryota</taxon>
        <taxon>Fungi</taxon>
        <taxon>Fungi incertae sedis</taxon>
        <taxon>Zoopagomycota</taxon>
        <taxon>Entomophthoromycotina</taxon>
        <taxon>Basidiobolomycetes</taxon>
        <taxon>Basidiobolales</taxon>
        <taxon>Basidiobolaceae</taxon>
        <taxon>Basidiobolus</taxon>
    </lineage>
</organism>
<evidence type="ECO:0000256" key="3">
    <source>
        <dbReference type="ARBA" id="ARBA00022741"/>
    </source>
</evidence>
<dbReference type="SUPFAM" id="SSF56112">
    <property type="entry name" value="Protein kinase-like (PK-like)"/>
    <property type="match status" value="1"/>
</dbReference>
<evidence type="ECO:0000313" key="8">
    <source>
        <dbReference type="Proteomes" id="UP001479436"/>
    </source>
</evidence>
<dbReference type="Proteomes" id="UP001479436">
    <property type="component" value="Unassembled WGS sequence"/>
</dbReference>
<evidence type="ECO:0008006" key="9">
    <source>
        <dbReference type="Google" id="ProtNLM"/>
    </source>
</evidence>
<accession>A0ABR2VQU8</accession>
<keyword evidence="8" id="KW-1185">Reference proteome</keyword>
<dbReference type="Gene3D" id="1.10.510.10">
    <property type="entry name" value="Transferase(Phosphotransferase) domain 1"/>
    <property type="match status" value="1"/>
</dbReference>
<evidence type="ECO:0000256" key="6">
    <source>
        <dbReference type="SAM" id="MobiDB-lite"/>
    </source>
</evidence>
<feature type="region of interest" description="Disordered" evidence="6">
    <location>
        <begin position="133"/>
        <end position="179"/>
    </location>
</feature>
<dbReference type="InterPro" id="IPR011009">
    <property type="entry name" value="Kinase-like_dom_sf"/>
</dbReference>
<keyword evidence="1" id="KW-0723">Serine/threonine-protein kinase</keyword>
<gene>
    <name evidence="7" type="ORF">K7432_013414</name>
</gene>
<evidence type="ECO:0000256" key="2">
    <source>
        <dbReference type="ARBA" id="ARBA00022679"/>
    </source>
</evidence>
<name>A0ABR2VQU8_9FUNG</name>
<keyword evidence="5" id="KW-0067">ATP-binding</keyword>
<dbReference type="PANTHER" id="PTHR45646">
    <property type="entry name" value="SERINE/THREONINE-PROTEIN KINASE DOA-RELATED"/>
    <property type="match status" value="1"/>
</dbReference>
<evidence type="ECO:0000313" key="7">
    <source>
        <dbReference type="EMBL" id="KAK9694466.1"/>
    </source>
</evidence>
<feature type="compositionally biased region" description="Polar residues" evidence="6">
    <location>
        <begin position="133"/>
        <end position="153"/>
    </location>
</feature>
<keyword evidence="3" id="KW-0547">Nucleotide-binding</keyword>
<dbReference type="EMBL" id="JASJQH010008196">
    <property type="protein sequence ID" value="KAK9694466.1"/>
    <property type="molecule type" value="Genomic_DNA"/>
</dbReference>
<evidence type="ECO:0000256" key="4">
    <source>
        <dbReference type="ARBA" id="ARBA00022777"/>
    </source>
</evidence>
<keyword evidence="2" id="KW-0808">Transferase</keyword>
<evidence type="ECO:0000256" key="5">
    <source>
        <dbReference type="ARBA" id="ARBA00022840"/>
    </source>
</evidence>
<proteinExistence type="predicted"/>
<dbReference type="InterPro" id="IPR051175">
    <property type="entry name" value="CLK_kinases"/>
</dbReference>
<keyword evidence="4" id="KW-0418">Kinase</keyword>
<reference evidence="7 8" key="1">
    <citation type="submission" date="2023-04" db="EMBL/GenBank/DDBJ databases">
        <title>Genome of Basidiobolus ranarum AG-B5.</title>
        <authorList>
            <person name="Stajich J.E."/>
            <person name="Carter-House D."/>
            <person name="Gryganskyi A."/>
        </authorList>
    </citation>
    <scope>NUCLEOTIDE SEQUENCE [LARGE SCALE GENOMIC DNA]</scope>
    <source>
        <strain evidence="7 8">AG-B5</strain>
    </source>
</reference>
<comment type="caution">
    <text evidence="7">The sequence shown here is derived from an EMBL/GenBank/DDBJ whole genome shotgun (WGS) entry which is preliminary data.</text>
</comment>
<dbReference type="PANTHER" id="PTHR45646:SF11">
    <property type="entry name" value="SERINE_THREONINE-PROTEIN KINASE DOA"/>
    <property type="match status" value="1"/>
</dbReference>
<protein>
    <recommendedName>
        <fullName evidence="9">Protein kinase domain-containing protein</fullName>
    </recommendedName>
</protein>
<sequence length="179" mass="20553">MLSLGCILCETWMGHTLFASITRREMMAEMTRLLGKFPKEVFKNGKYCDEQFLKSSKDDADIKLQVAQSIANLLKTTDVKFLDFISGLLLYDPSKRLTPGMAVHHPFIADMVPLDSFSDKLYPFLIPLNSPQWTSNRESANTHELSNRLSQGKQVKRPKQEQCDENDNIQAKKRQLNRE</sequence>